<dbReference type="Pfam" id="PF01397">
    <property type="entry name" value="Terpene_synth"/>
    <property type="match status" value="1"/>
</dbReference>
<sequence length="519" mass="59748">MQRSEAWMRERADQLKRQVRHKLEAAKKMGTADILMLVDTLERLRIDSHFCKDIDLALDHVYMEEPEIVSSDELHIVSLHFRLLRQHGFWVSSDVFDKFRDGTDNFSKHLVHDVRGLLSLYNAAHMATPGEQLLDEAIAFSRQHLEAAKGELRAPLSEQVSRFLNIPLPRFMPSLEAVRYIPEYEQEDGHDMEILELAKLDYTLVNNLHLKELRALTLWWRDLYQQVKLPYTRDRIVEMYFWLFGTFHEEEYSQARLIAAKIVAITSLMDDTYDVHASLEDAMKSMKLRKGQWDESAVSLLPEYLRTLYIKTMSNYQEFEDSLPPNEKYGVPYSRKMYQLQSHFYLEEAKWCHQNHLPSFREQLQVTAVTAGFPLISVAAWMGAGNLATKHAFEWGVSVPDILRSSGEVGRLLNDIASYKKGKNKKDVASALECYMKEHGCTGEEAAVACSAMVEHAWRKINRDRMEIKPSLVPPAALLATINLTRTSEIFYYGGRDGYTFGGDLQEVVTTLFLKGPAV</sequence>
<dbReference type="PANTHER" id="PTHR31225">
    <property type="entry name" value="OS04G0344100 PROTEIN-RELATED"/>
    <property type="match status" value="1"/>
</dbReference>
<organism evidence="6 7">
    <name type="scientific">Paspalum notatum var. saurae</name>
    <dbReference type="NCBI Taxonomy" id="547442"/>
    <lineage>
        <taxon>Eukaryota</taxon>
        <taxon>Viridiplantae</taxon>
        <taxon>Streptophyta</taxon>
        <taxon>Embryophyta</taxon>
        <taxon>Tracheophyta</taxon>
        <taxon>Spermatophyta</taxon>
        <taxon>Magnoliopsida</taxon>
        <taxon>Liliopsida</taxon>
        <taxon>Poales</taxon>
        <taxon>Poaceae</taxon>
        <taxon>PACMAD clade</taxon>
        <taxon>Panicoideae</taxon>
        <taxon>Andropogonodae</taxon>
        <taxon>Paspaleae</taxon>
        <taxon>Paspalinae</taxon>
        <taxon>Paspalum</taxon>
    </lineage>
</organism>
<dbReference type="InterPro" id="IPR044814">
    <property type="entry name" value="Terpene_cyclase_plant_C1"/>
</dbReference>
<dbReference type="SFLD" id="SFLDG01019">
    <property type="entry name" value="Terpene_Cyclase_Like_1_C_Termi"/>
    <property type="match status" value="1"/>
</dbReference>
<reference evidence="6 7" key="1">
    <citation type="submission" date="2024-02" db="EMBL/GenBank/DDBJ databases">
        <title>High-quality chromosome-scale genome assembly of Pensacola bahiagrass (Paspalum notatum Flugge var. saurae).</title>
        <authorList>
            <person name="Vega J.M."/>
            <person name="Podio M."/>
            <person name="Orjuela J."/>
            <person name="Siena L.A."/>
            <person name="Pessino S.C."/>
            <person name="Combes M.C."/>
            <person name="Mariac C."/>
            <person name="Albertini E."/>
            <person name="Pupilli F."/>
            <person name="Ortiz J.P.A."/>
            <person name="Leblanc O."/>
        </authorList>
    </citation>
    <scope>NUCLEOTIDE SEQUENCE [LARGE SCALE GENOMIC DNA]</scope>
    <source>
        <strain evidence="6">R1</strain>
        <tissue evidence="6">Leaf</tissue>
    </source>
</reference>
<dbReference type="InterPro" id="IPR050148">
    <property type="entry name" value="Terpene_synthase-like"/>
</dbReference>
<evidence type="ECO:0000259" key="5">
    <source>
        <dbReference type="Pfam" id="PF03936"/>
    </source>
</evidence>
<gene>
    <name evidence="6" type="ORF">U9M48_004594</name>
</gene>
<dbReference type="SUPFAM" id="SSF48576">
    <property type="entry name" value="Terpenoid synthases"/>
    <property type="match status" value="1"/>
</dbReference>
<evidence type="ECO:0000313" key="7">
    <source>
        <dbReference type="Proteomes" id="UP001341281"/>
    </source>
</evidence>
<keyword evidence="3" id="KW-0479">Metal-binding</keyword>
<dbReference type="InterPro" id="IPR034741">
    <property type="entry name" value="Terpene_cyclase-like_1_C"/>
</dbReference>
<dbReference type="SFLD" id="SFLDS00005">
    <property type="entry name" value="Isoprenoid_Synthase_Type_I"/>
    <property type="match status" value="1"/>
</dbReference>
<dbReference type="InterPro" id="IPR005630">
    <property type="entry name" value="Terpene_synthase_metal-bd"/>
</dbReference>
<keyword evidence="7" id="KW-1185">Reference proteome</keyword>
<dbReference type="InterPro" id="IPR008930">
    <property type="entry name" value="Terpenoid_cyclase/PrenylTrfase"/>
</dbReference>
<dbReference type="Gene3D" id="1.50.10.130">
    <property type="entry name" value="Terpene synthase, N-terminal domain"/>
    <property type="match status" value="1"/>
</dbReference>
<dbReference type="Gene3D" id="1.10.600.10">
    <property type="entry name" value="Farnesyl Diphosphate Synthase"/>
    <property type="match status" value="1"/>
</dbReference>
<protein>
    <submittedName>
        <fullName evidence="6">Uncharacterized protein</fullName>
    </submittedName>
</protein>
<comment type="cofactor">
    <cofactor evidence="1">
        <name>Mn(2+)</name>
        <dbReference type="ChEBI" id="CHEBI:29035"/>
    </cofactor>
</comment>
<dbReference type="Proteomes" id="UP001341281">
    <property type="component" value="Chromosome 01"/>
</dbReference>
<dbReference type="GO" id="GO:0000287">
    <property type="term" value="F:magnesium ion binding"/>
    <property type="evidence" value="ECO:0007669"/>
    <property type="project" value="InterPro"/>
</dbReference>
<feature type="domain" description="Terpene synthase N-terminal" evidence="4">
    <location>
        <begin position="4"/>
        <end position="163"/>
    </location>
</feature>
<dbReference type="InterPro" id="IPR036965">
    <property type="entry name" value="Terpene_synth_N_sf"/>
</dbReference>
<feature type="domain" description="Terpene synthase metal-binding" evidence="5">
    <location>
        <begin position="222"/>
        <end position="460"/>
    </location>
</feature>
<dbReference type="EMBL" id="CP144745">
    <property type="protein sequence ID" value="WVZ53689.1"/>
    <property type="molecule type" value="Genomic_DNA"/>
</dbReference>
<dbReference type="GO" id="GO:0016102">
    <property type="term" value="P:diterpenoid biosynthetic process"/>
    <property type="evidence" value="ECO:0007669"/>
    <property type="project" value="InterPro"/>
</dbReference>
<dbReference type="InterPro" id="IPR008949">
    <property type="entry name" value="Isoprenoid_synthase_dom_sf"/>
</dbReference>
<evidence type="ECO:0000256" key="1">
    <source>
        <dbReference type="ARBA" id="ARBA00001936"/>
    </source>
</evidence>
<name>A0AAQ3PVW2_PASNO</name>
<dbReference type="PANTHER" id="PTHR31225:SF63">
    <property type="entry name" value="BETA-SELINENE SYNTHASE"/>
    <property type="match status" value="1"/>
</dbReference>
<evidence type="ECO:0000256" key="3">
    <source>
        <dbReference type="ARBA" id="ARBA00022723"/>
    </source>
</evidence>
<evidence type="ECO:0000313" key="6">
    <source>
        <dbReference type="EMBL" id="WVZ53689.1"/>
    </source>
</evidence>
<comment type="cofactor">
    <cofactor evidence="2">
        <name>Mg(2+)</name>
        <dbReference type="ChEBI" id="CHEBI:18420"/>
    </cofactor>
</comment>
<dbReference type="Pfam" id="PF03936">
    <property type="entry name" value="Terpene_synth_C"/>
    <property type="match status" value="1"/>
</dbReference>
<dbReference type="AlphaFoldDB" id="A0AAQ3PVW2"/>
<evidence type="ECO:0000259" key="4">
    <source>
        <dbReference type="Pfam" id="PF01397"/>
    </source>
</evidence>
<dbReference type="SUPFAM" id="SSF48239">
    <property type="entry name" value="Terpenoid cyclases/Protein prenyltransferases"/>
    <property type="match status" value="1"/>
</dbReference>
<dbReference type="InterPro" id="IPR001906">
    <property type="entry name" value="Terpene_synth_N"/>
</dbReference>
<dbReference type="GO" id="GO:0010333">
    <property type="term" value="F:terpene synthase activity"/>
    <property type="evidence" value="ECO:0007669"/>
    <property type="project" value="InterPro"/>
</dbReference>
<dbReference type="CDD" id="cd00684">
    <property type="entry name" value="Terpene_cyclase_plant_C1"/>
    <property type="match status" value="1"/>
</dbReference>
<accession>A0AAQ3PVW2</accession>
<evidence type="ECO:0000256" key="2">
    <source>
        <dbReference type="ARBA" id="ARBA00001946"/>
    </source>
</evidence>
<proteinExistence type="predicted"/>